<dbReference type="EMBL" id="JAYGIE010000077">
    <property type="protein sequence ID" value="MEA5478652.1"/>
    <property type="molecule type" value="Genomic_DNA"/>
</dbReference>
<proteinExistence type="predicted"/>
<dbReference type="InterPro" id="IPR041494">
    <property type="entry name" value="PIN7"/>
</dbReference>
<evidence type="ECO:0000313" key="3">
    <source>
        <dbReference type="Proteomes" id="UP001301388"/>
    </source>
</evidence>
<evidence type="ECO:0000313" key="2">
    <source>
        <dbReference type="EMBL" id="MEA5478652.1"/>
    </source>
</evidence>
<dbReference type="Pfam" id="PF18475">
    <property type="entry name" value="PIN7"/>
    <property type="match status" value="1"/>
</dbReference>
<dbReference type="Proteomes" id="UP001301388">
    <property type="component" value="Unassembled WGS sequence"/>
</dbReference>
<keyword evidence="3" id="KW-1185">Reference proteome</keyword>
<evidence type="ECO:0000259" key="1">
    <source>
        <dbReference type="Pfam" id="PF18475"/>
    </source>
</evidence>
<gene>
    <name evidence="2" type="ORF">VB774_13570</name>
</gene>
<reference evidence="2 3" key="1">
    <citation type="submission" date="2023-12" db="EMBL/GenBank/DDBJ databases">
        <title>Baltic Sea Cyanobacteria.</title>
        <authorList>
            <person name="Delbaje E."/>
            <person name="Fewer D.P."/>
            <person name="Shishido T.K."/>
        </authorList>
    </citation>
    <scope>NUCLEOTIDE SEQUENCE [LARGE SCALE GENOMIC DNA]</scope>
    <source>
        <strain evidence="2 3">UHCC 0370</strain>
    </source>
</reference>
<feature type="domain" description="PIN-like" evidence="1">
    <location>
        <begin position="41"/>
        <end position="139"/>
    </location>
</feature>
<organism evidence="2 3">
    <name type="scientific">Pseudanabaena galeata UHCC 0370</name>
    <dbReference type="NCBI Taxonomy" id="3110310"/>
    <lineage>
        <taxon>Bacteria</taxon>
        <taxon>Bacillati</taxon>
        <taxon>Cyanobacteriota</taxon>
        <taxon>Cyanophyceae</taxon>
        <taxon>Pseudanabaenales</taxon>
        <taxon>Pseudanabaenaceae</taxon>
        <taxon>Pseudanabaena</taxon>
    </lineage>
</organism>
<dbReference type="RefSeq" id="WP_323262093.1">
    <property type="nucleotide sequence ID" value="NZ_JAYGIE010000077.1"/>
</dbReference>
<protein>
    <submittedName>
        <fullName evidence="2">PIN domain-containing protein</fullName>
    </submittedName>
</protein>
<name>A0ABU5TK77_9CYAN</name>
<accession>A0ABU5TK77</accession>
<comment type="caution">
    <text evidence="2">The sequence shown here is derived from an EMBL/GenBank/DDBJ whole genome shotgun (WGS) entry which is preliminary data.</text>
</comment>
<sequence length="265" mass="30236">MKKQHKVLFLHHNGDRLSDTLNIRPKITFYSLLSMLTNYILVDYENVQNIDLSSIQDKNIYIKMFVGSKQNNIPTDLVVKSQKLGNQIEWIQINGNGKNALDFHIAFELGKLAQKETKSFFHIISKDTGYDPLVSYIKSQKIFCKRSEDIVLVIEAIQSSFKPTSLNQTTPSVNQTTPSVNQISTVKKKDTNLSKTPIDQCNLVIKSLSAVNKTKRPKSEKSLKNHIKSHLGLKETNPIINKIYQQLLSDLKISLDQAKKIDYKF</sequence>